<accession>A0ABU7EP31</accession>
<dbReference type="Proteomes" id="UP001352852">
    <property type="component" value="Unassembled WGS sequence"/>
</dbReference>
<evidence type="ECO:0000313" key="1">
    <source>
        <dbReference type="EMBL" id="MED6288919.1"/>
    </source>
</evidence>
<dbReference type="EMBL" id="JAHUTJ010062285">
    <property type="protein sequence ID" value="MED6288919.1"/>
    <property type="molecule type" value="Genomic_DNA"/>
</dbReference>
<keyword evidence="2" id="KW-1185">Reference proteome</keyword>
<comment type="caution">
    <text evidence="1">The sequence shown here is derived from an EMBL/GenBank/DDBJ whole genome shotgun (WGS) entry which is preliminary data.</text>
</comment>
<organism evidence="1 2">
    <name type="scientific">Characodon lateralis</name>
    <dbReference type="NCBI Taxonomy" id="208331"/>
    <lineage>
        <taxon>Eukaryota</taxon>
        <taxon>Metazoa</taxon>
        <taxon>Chordata</taxon>
        <taxon>Craniata</taxon>
        <taxon>Vertebrata</taxon>
        <taxon>Euteleostomi</taxon>
        <taxon>Actinopterygii</taxon>
        <taxon>Neopterygii</taxon>
        <taxon>Teleostei</taxon>
        <taxon>Neoteleostei</taxon>
        <taxon>Acanthomorphata</taxon>
        <taxon>Ovalentaria</taxon>
        <taxon>Atherinomorphae</taxon>
        <taxon>Cyprinodontiformes</taxon>
        <taxon>Goodeidae</taxon>
        <taxon>Characodon</taxon>
    </lineage>
</organism>
<name>A0ABU7EP31_9TELE</name>
<reference evidence="1 2" key="1">
    <citation type="submission" date="2021-06" db="EMBL/GenBank/DDBJ databases">
        <authorList>
            <person name="Palmer J.M."/>
        </authorList>
    </citation>
    <scope>NUCLEOTIDE SEQUENCE [LARGE SCALE GENOMIC DNA]</scope>
    <source>
        <strain evidence="1 2">CL_MEX2019</strain>
        <tissue evidence="1">Muscle</tissue>
    </source>
</reference>
<evidence type="ECO:0000313" key="2">
    <source>
        <dbReference type="Proteomes" id="UP001352852"/>
    </source>
</evidence>
<proteinExistence type="predicted"/>
<gene>
    <name evidence="1" type="ORF">CHARACLAT_031119</name>
</gene>
<sequence length="105" mass="11793">MYPNFCLSSVCPSMNPGVRPPTVHRCPSPAVIVQEERSALYRLPVLQRIIKYKQHHISNVKEMVEAMSSILDSKPVCFGPQTAIFDSKLTPETTCSLFHSLFVQS</sequence>
<protein>
    <submittedName>
        <fullName evidence="1">Uncharacterized protein</fullName>
    </submittedName>
</protein>